<sequence length="134" mass="14109">MQHLTDRRKVLLAAGVAAAAMMTGPAAAQSTDIRGTVEFEGGAEIPKGQIAIYLEDSAAQNGTQNRTAEARVKSDGGSRTIDFSLPLPETAVANPTMQIVARLERADDGWLLARGSADFTAGAPAQITLYTVMY</sequence>
<feature type="chain" id="PRO_5016760263" description="Secreted protein" evidence="1">
    <location>
        <begin position="29"/>
        <end position="134"/>
    </location>
</feature>
<gene>
    <name evidence="2" type="ORF">DFP89_102228</name>
</gene>
<dbReference type="OrthoDB" id="7667742at2"/>
<protein>
    <recommendedName>
        <fullName evidence="4">Secreted protein</fullName>
    </recommendedName>
</protein>
<dbReference type="AlphaFoldDB" id="A0A368Z926"/>
<evidence type="ECO:0000313" key="2">
    <source>
        <dbReference type="EMBL" id="RCW88298.1"/>
    </source>
</evidence>
<comment type="caution">
    <text evidence="2">The sequence shown here is derived from an EMBL/GenBank/DDBJ whole genome shotgun (WGS) entry which is preliminary data.</text>
</comment>
<feature type="signal peptide" evidence="1">
    <location>
        <begin position="1"/>
        <end position="28"/>
    </location>
</feature>
<accession>A0A368Z926</accession>
<dbReference type="InterPro" id="IPR006311">
    <property type="entry name" value="TAT_signal"/>
</dbReference>
<keyword evidence="1" id="KW-0732">Signal</keyword>
<dbReference type="EMBL" id="QPJL01000002">
    <property type="protein sequence ID" value="RCW88298.1"/>
    <property type="molecule type" value="Genomic_DNA"/>
</dbReference>
<dbReference type="RefSeq" id="WP_114348023.1">
    <property type="nucleotide sequence ID" value="NZ_QPJL01000002.1"/>
</dbReference>
<keyword evidence="3" id="KW-1185">Reference proteome</keyword>
<evidence type="ECO:0000256" key="1">
    <source>
        <dbReference type="SAM" id="SignalP"/>
    </source>
</evidence>
<organism evidence="2 3">
    <name type="scientific">Paracoccus lutimaris</name>
    <dbReference type="NCBI Taxonomy" id="1490030"/>
    <lineage>
        <taxon>Bacteria</taxon>
        <taxon>Pseudomonadati</taxon>
        <taxon>Pseudomonadota</taxon>
        <taxon>Alphaproteobacteria</taxon>
        <taxon>Rhodobacterales</taxon>
        <taxon>Paracoccaceae</taxon>
        <taxon>Paracoccus</taxon>
    </lineage>
</organism>
<reference evidence="2 3" key="1">
    <citation type="submission" date="2018-07" db="EMBL/GenBank/DDBJ databases">
        <title>Genomic Encyclopedia of Type Strains, Phase III (KMG-III): the genomes of soil and plant-associated and newly described type strains.</title>
        <authorList>
            <person name="Whitman W."/>
        </authorList>
    </citation>
    <scope>NUCLEOTIDE SEQUENCE [LARGE SCALE GENOMIC DNA]</scope>
    <source>
        <strain evidence="2 3">CECT 8525</strain>
    </source>
</reference>
<dbReference type="Proteomes" id="UP000253345">
    <property type="component" value="Unassembled WGS sequence"/>
</dbReference>
<evidence type="ECO:0000313" key="3">
    <source>
        <dbReference type="Proteomes" id="UP000253345"/>
    </source>
</evidence>
<name>A0A368Z926_9RHOB</name>
<evidence type="ECO:0008006" key="4">
    <source>
        <dbReference type="Google" id="ProtNLM"/>
    </source>
</evidence>
<proteinExistence type="predicted"/>
<dbReference type="PROSITE" id="PS51318">
    <property type="entry name" value="TAT"/>
    <property type="match status" value="1"/>
</dbReference>